<comment type="caution">
    <text evidence="1">The sequence shown here is derived from an EMBL/GenBank/DDBJ whole genome shotgun (WGS) entry which is preliminary data.</text>
</comment>
<proteinExistence type="predicted"/>
<name>A0ACC6C4L8_9BURK</name>
<evidence type="ECO:0000313" key="2">
    <source>
        <dbReference type="Proteomes" id="UP001076464"/>
    </source>
</evidence>
<keyword evidence="2" id="KW-1185">Reference proteome</keyword>
<organism evidence="1 2">
    <name type="scientific">Roseateles hydrophilus</name>
    <dbReference type="NCBI Taxonomy" id="2975054"/>
    <lineage>
        <taxon>Bacteria</taxon>
        <taxon>Pseudomonadati</taxon>
        <taxon>Pseudomonadota</taxon>
        <taxon>Betaproteobacteria</taxon>
        <taxon>Burkholderiales</taxon>
        <taxon>Sphaerotilaceae</taxon>
        <taxon>Roseateles</taxon>
    </lineage>
</organism>
<reference evidence="1" key="1">
    <citation type="submission" date="2022-08" db="EMBL/GenBank/DDBJ databases">
        <title>Genome sequencing of Pelomonas sp. UHG3.</title>
        <authorList>
            <person name="So Y."/>
        </authorList>
    </citation>
    <scope>NUCLEOTIDE SEQUENCE</scope>
    <source>
        <strain evidence="1">UHG3</strain>
    </source>
</reference>
<gene>
    <name evidence="1" type="ORF">NYO99_00050</name>
</gene>
<protein>
    <submittedName>
        <fullName evidence="1">Uncharacterized protein</fullName>
    </submittedName>
</protein>
<evidence type="ECO:0000313" key="1">
    <source>
        <dbReference type="EMBL" id="MCY4743358.1"/>
    </source>
</evidence>
<sequence>MKERKVFAARSRDFSEIPLLKAANSKNRPDRVSVAVSDLRQRGASRPQTQKTLTSTIQSSFQKQLSEVDLTELLDALKRDGLIVVTGTKVGYSIPAT</sequence>
<accession>A0ACC6C4L8</accession>
<dbReference type="Proteomes" id="UP001076464">
    <property type="component" value="Unassembled WGS sequence"/>
</dbReference>
<dbReference type="EMBL" id="JAPPUY010000001">
    <property type="protein sequence ID" value="MCY4743358.1"/>
    <property type="molecule type" value="Genomic_DNA"/>
</dbReference>